<accession>A0A8D8TWP7</accession>
<reference evidence="2" key="1">
    <citation type="submission" date="2021-05" db="EMBL/GenBank/DDBJ databases">
        <authorList>
            <person name="Alioto T."/>
            <person name="Alioto T."/>
            <person name="Gomez Garrido J."/>
        </authorList>
    </citation>
    <scope>NUCLEOTIDE SEQUENCE</scope>
</reference>
<feature type="transmembrane region" description="Helical" evidence="1">
    <location>
        <begin position="145"/>
        <end position="167"/>
    </location>
</feature>
<evidence type="ECO:0000256" key="1">
    <source>
        <dbReference type="SAM" id="Phobius"/>
    </source>
</evidence>
<dbReference type="AlphaFoldDB" id="A0A8D8TWP7"/>
<evidence type="ECO:0000313" key="2">
    <source>
        <dbReference type="EMBL" id="CAG6691662.1"/>
    </source>
</evidence>
<dbReference type="EMBL" id="HBUF01304016">
    <property type="protein sequence ID" value="CAG6691662.1"/>
    <property type="molecule type" value="Transcribed_RNA"/>
</dbReference>
<proteinExistence type="predicted"/>
<organism evidence="2">
    <name type="scientific">Cacopsylla melanoneura</name>
    <dbReference type="NCBI Taxonomy" id="428564"/>
    <lineage>
        <taxon>Eukaryota</taxon>
        <taxon>Metazoa</taxon>
        <taxon>Ecdysozoa</taxon>
        <taxon>Arthropoda</taxon>
        <taxon>Hexapoda</taxon>
        <taxon>Insecta</taxon>
        <taxon>Pterygota</taxon>
        <taxon>Neoptera</taxon>
        <taxon>Paraneoptera</taxon>
        <taxon>Hemiptera</taxon>
        <taxon>Sternorrhyncha</taxon>
        <taxon>Psylloidea</taxon>
        <taxon>Psyllidae</taxon>
        <taxon>Psyllinae</taxon>
        <taxon>Cacopsylla</taxon>
    </lineage>
</organism>
<keyword evidence="1" id="KW-0812">Transmembrane</keyword>
<keyword evidence="1" id="KW-0472">Membrane</keyword>
<name>A0A8D8TWP7_9HEMI</name>
<sequence length="194" mass="22547">MVLLRMFFYFKSHFSEFRIINTTCLISAGVVRACDLLLYYADDNIITNLLLTLYSSHNCFLSNCFICLPCCINIIRTNISYNIGIPSTEHVYEISTIRTQVFSSDHSHSHSHSFDRQPNFSSSTPDKRMSFSSLFYPSHSSSSSIFMVIFTYTSHYLLLSFFLFSFLSSTWLFSSRHKILLTYLLLLLYLYCIP</sequence>
<protein>
    <submittedName>
        <fullName evidence="2">Uncharacterized protein</fullName>
    </submittedName>
</protein>
<keyword evidence="1" id="KW-1133">Transmembrane helix</keyword>
<feature type="transmembrane region" description="Helical" evidence="1">
    <location>
        <begin position="173"/>
        <end position="192"/>
    </location>
</feature>